<keyword evidence="3" id="KW-1185">Reference proteome</keyword>
<comment type="caution">
    <text evidence="2">The sequence shown here is derived from an EMBL/GenBank/DDBJ whole genome shotgun (WGS) entry which is preliminary data.</text>
</comment>
<protein>
    <submittedName>
        <fullName evidence="2">Uncharacterized protein</fullName>
    </submittedName>
</protein>
<gene>
    <name evidence="2" type="ORF">QCA50_019412</name>
</gene>
<feature type="region of interest" description="Disordered" evidence="1">
    <location>
        <begin position="1"/>
        <end position="64"/>
    </location>
</feature>
<dbReference type="Proteomes" id="UP001385951">
    <property type="component" value="Unassembled WGS sequence"/>
</dbReference>
<evidence type="ECO:0000313" key="2">
    <source>
        <dbReference type="EMBL" id="KAK7677601.1"/>
    </source>
</evidence>
<reference evidence="2 3" key="1">
    <citation type="submission" date="2022-09" db="EMBL/GenBank/DDBJ databases">
        <authorList>
            <person name="Palmer J.M."/>
        </authorList>
    </citation>
    <scope>NUCLEOTIDE SEQUENCE [LARGE SCALE GENOMIC DNA]</scope>
    <source>
        <strain evidence="2 3">DSM 7382</strain>
    </source>
</reference>
<name>A0AAW0FB93_9APHY</name>
<dbReference type="AlphaFoldDB" id="A0AAW0FB93"/>
<proteinExistence type="predicted"/>
<feature type="compositionally biased region" description="Basic and acidic residues" evidence="1">
    <location>
        <begin position="20"/>
        <end position="41"/>
    </location>
</feature>
<accession>A0AAW0FB93</accession>
<sequence length="98" mass="11288">MQKFQYQKELASSAGMVNEDQERRRLKQMRELRKEGSRNKWDAVVPVQTSSDPIETGPGGGRRVERRTLKVRQSFASHFGELQSEIEEGCSSFRSARQ</sequence>
<dbReference type="EMBL" id="JASBNA010000085">
    <property type="protein sequence ID" value="KAK7677601.1"/>
    <property type="molecule type" value="Genomic_DNA"/>
</dbReference>
<evidence type="ECO:0000313" key="3">
    <source>
        <dbReference type="Proteomes" id="UP001385951"/>
    </source>
</evidence>
<evidence type="ECO:0000256" key="1">
    <source>
        <dbReference type="SAM" id="MobiDB-lite"/>
    </source>
</evidence>
<organism evidence="2 3">
    <name type="scientific">Cerrena zonata</name>
    <dbReference type="NCBI Taxonomy" id="2478898"/>
    <lineage>
        <taxon>Eukaryota</taxon>
        <taxon>Fungi</taxon>
        <taxon>Dikarya</taxon>
        <taxon>Basidiomycota</taxon>
        <taxon>Agaricomycotina</taxon>
        <taxon>Agaricomycetes</taxon>
        <taxon>Polyporales</taxon>
        <taxon>Cerrenaceae</taxon>
        <taxon>Cerrena</taxon>
    </lineage>
</organism>